<dbReference type="STRING" id="1306861.A0A4U6X1E5"/>
<dbReference type="GO" id="GO:0000271">
    <property type="term" value="P:polysaccharide biosynthetic process"/>
    <property type="evidence" value="ECO:0007669"/>
    <property type="project" value="InterPro"/>
</dbReference>
<dbReference type="EMBL" id="PJEX01000755">
    <property type="protein sequence ID" value="TKW48723.1"/>
    <property type="molecule type" value="Genomic_DNA"/>
</dbReference>
<dbReference type="PIRSF" id="PIRSF000124">
    <property type="entry name" value="UDPglc_GDPman_dh"/>
    <property type="match status" value="1"/>
</dbReference>
<gene>
    <name evidence="6" type="primary">wbpA</name>
    <name evidence="6" type="ORF">CTA1_5862</name>
</gene>
<comment type="caution">
    <text evidence="6">The sequence shown here is derived from an EMBL/GenBank/DDBJ whole genome shotgun (WGS) entry which is preliminary data.</text>
</comment>
<dbReference type="GO" id="GO:0016628">
    <property type="term" value="F:oxidoreductase activity, acting on the CH-CH group of donors, NAD or NADP as acceptor"/>
    <property type="evidence" value="ECO:0007669"/>
    <property type="project" value="InterPro"/>
</dbReference>
<dbReference type="InterPro" id="IPR017476">
    <property type="entry name" value="UDP-Glc/GDP-Man"/>
</dbReference>
<dbReference type="InterPro" id="IPR001732">
    <property type="entry name" value="UDP-Glc/GDP-Man_DH_N"/>
</dbReference>
<feature type="region of interest" description="Disordered" evidence="3">
    <location>
        <begin position="1"/>
        <end position="23"/>
    </location>
</feature>
<name>A0A4U6X1E5_9PEZI</name>
<dbReference type="Pfam" id="PF00984">
    <property type="entry name" value="UDPG_MGDP_dh"/>
    <property type="match status" value="1"/>
</dbReference>
<dbReference type="InterPro" id="IPR036291">
    <property type="entry name" value="NAD(P)-bd_dom_sf"/>
</dbReference>
<proteinExistence type="inferred from homology"/>
<dbReference type="Pfam" id="PF03721">
    <property type="entry name" value="UDPG_MGDP_dh_N"/>
    <property type="match status" value="1"/>
</dbReference>
<dbReference type="InterPro" id="IPR028359">
    <property type="entry name" value="UDP_ManNAc/GlcNAc_DH"/>
</dbReference>
<dbReference type="SUPFAM" id="SSF51735">
    <property type="entry name" value="NAD(P)-binding Rossmann-fold domains"/>
    <property type="match status" value="1"/>
</dbReference>
<evidence type="ECO:0000259" key="4">
    <source>
        <dbReference type="Pfam" id="PF00984"/>
    </source>
</evidence>
<dbReference type="InterPro" id="IPR014026">
    <property type="entry name" value="UDP-Glc/GDP-Man_DH_dimer"/>
</dbReference>
<dbReference type="InterPro" id="IPR008927">
    <property type="entry name" value="6-PGluconate_DH-like_C_sf"/>
</dbReference>
<evidence type="ECO:0000313" key="7">
    <source>
        <dbReference type="Proteomes" id="UP000310108"/>
    </source>
</evidence>
<dbReference type="InterPro" id="IPR036220">
    <property type="entry name" value="UDP-Glc/GDP-Man_DH_C_sf"/>
</dbReference>
<feature type="domain" description="UDP-glucose/GDP-mannose dehydrogenase dimerisation" evidence="4">
    <location>
        <begin position="264"/>
        <end position="336"/>
    </location>
</feature>
<evidence type="ECO:0000313" key="6">
    <source>
        <dbReference type="EMBL" id="TKW48723.1"/>
    </source>
</evidence>
<dbReference type="AlphaFoldDB" id="A0A4U6X1E5"/>
<comment type="similarity">
    <text evidence="1 2">Belongs to the UDP-glucose/GDP-mannose dehydrogenase family.</text>
</comment>
<dbReference type="PANTHER" id="PTHR43491">
    <property type="entry name" value="UDP-N-ACETYL-D-MANNOSAMINE DEHYDROGENASE"/>
    <property type="match status" value="1"/>
</dbReference>
<protein>
    <submittedName>
        <fullName evidence="6">UDP-N-acetyl-D-glucosamine 6-dehydrogenase</fullName>
    </submittedName>
</protein>
<dbReference type="GO" id="GO:0051287">
    <property type="term" value="F:NAD binding"/>
    <property type="evidence" value="ECO:0007669"/>
    <property type="project" value="InterPro"/>
</dbReference>
<evidence type="ECO:0000259" key="5">
    <source>
        <dbReference type="Pfam" id="PF03721"/>
    </source>
</evidence>
<accession>A0A4U6X1E5</accession>
<dbReference type="SUPFAM" id="SSF48179">
    <property type="entry name" value="6-phosphogluconate dehydrogenase C-terminal domain-like"/>
    <property type="match status" value="1"/>
</dbReference>
<dbReference type="PANTHER" id="PTHR43491:SF2">
    <property type="entry name" value="UDP-N-ACETYL-D-MANNOSAMINE DEHYDROGENASE"/>
    <property type="match status" value="1"/>
</dbReference>
<dbReference type="Proteomes" id="UP000310108">
    <property type="component" value="Unassembled WGS sequence"/>
</dbReference>
<evidence type="ECO:0000256" key="2">
    <source>
        <dbReference type="PIRNR" id="PIRNR000124"/>
    </source>
</evidence>
<dbReference type="GO" id="GO:0016616">
    <property type="term" value="F:oxidoreductase activity, acting on the CH-OH group of donors, NAD or NADP as acceptor"/>
    <property type="evidence" value="ECO:0007669"/>
    <property type="project" value="InterPro"/>
</dbReference>
<dbReference type="NCBIfam" id="TIGR03026">
    <property type="entry name" value="NDP-sugDHase"/>
    <property type="match status" value="1"/>
</dbReference>
<dbReference type="Gene3D" id="3.40.50.720">
    <property type="entry name" value="NAD(P)-binding Rossmann-like Domain"/>
    <property type="match status" value="2"/>
</dbReference>
<reference evidence="6 7" key="1">
    <citation type="journal article" date="2019" name="PLoS ONE">
        <title>Comparative genome analysis indicates high evolutionary potential of pathogenicity genes in Colletotrichum tanaceti.</title>
        <authorList>
            <person name="Lelwala R.V."/>
            <person name="Korhonen P.K."/>
            <person name="Young N.D."/>
            <person name="Scott J.B."/>
            <person name="Ades P.A."/>
            <person name="Gasser R.B."/>
            <person name="Taylor P.W.J."/>
        </authorList>
    </citation>
    <scope>NUCLEOTIDE SEQUENCE [LARGE SCALE GENOMIC DNA]</scope>
    <source>
        <strain evidence="6">BRIP57314</strain>
    </source>
</reference>
<dbReference type="SUPFAM" id="SSF52413">
    <property type="entry name" value="UDP-glucose/GDP-mannose dehydrogenase C-terminal domain"/>
    <property type="match status" value="1"/>
</dbReference>
<keyword evidence="7" id="KW-1185">Reference proteome</keyword>
<dbReference type="PIRSF" id="PIRSF500136">
    <property type="entry name" value="UDP_ManNAc_DH"/>
    <property type="match status" value="1"/>
</dbReference>
<organism evidence="6 7">
    <name type="scientific">Colletotrichum tanaceti</name>
    <dbReference type="NCBI Taxonomy" id="1306861"/>
    <lineage>
        <taxon>Eukaryota</taxon>
        <taxon>Fungi</taxon>
        <taxon>Dikarya</taxon>
        <taxon>Ascomycota</taxon>
        <taxon>Pezizomycotina</taxon>
        <taxon>Sordariomycetes</taxon>
        <taxon>Hypocreomycetidae</taxon>
        <taxon>Glomerellales</taxon>
        <taxon>Glomerellaceae</taxon>
        <taxon>Colletotrichum</taxon>
        <taxon>Colletotrichum destructivum species complex</taxon>
    </lineage>
</organism>
<evidence type="ECO:0000256" key="1">
    <source>
        <dbReference type="ARBA" id="ARBA00006601"/>
    </source>
</evidence>
<sequence>MKAAFNKSFSHSRSLSVPAPSTPPPEGLGLNLLGLDTFKANLELPHTPITPPPEYQEHSFSRHDDEVAGLSPVVRPDDRPLVAVIGVGYVGTHLVDSFSAHYDVVGYDVSEARIREVRAEMQIRIPGERVRFTNCPADLHEATHFLISVPTLLKAADKSIDTSYLGSAIATVAQHARPGSTVVIESSVAVGMTRDLLGPVAVSRGFYAGMSPERVDPGRLEPPCHAIPKIVSGLDDRVPGSLASVMRLYHRVFDRLVPVSRTEVAEMMKLYENCQRMMCIAFANEMADACLAHAIDPYEVAAAAASKPFGYMPFSPSLGVGGHCIPINPYYLLSNCAFPLLEAAAEKMAARPAVIARRAIDSLTTTTTTMVAKAGAAAAAAAADPLVRPRLLVVGVGFKAGQSVLSNSPGVELVRALVRSGEVDVMFADPLVKQSAVPAAPRLADEEWNRETLETFDMIIVSFRQHGLDFGVLEGLRGVKVEMWCP</sequence>
<dbReference type="OrthoDB" id="5059218at2759"/>
<evidence type="ECO:0000256" key="3">
    <source>
        <dbReference type="SAM" id="MobiDB-lite"/>
    </source>
</evidence>
<feature type="domain" description="UDP-glucose/GDP-mannose dehydrogenase N-terminal" evidence="5">
    <location>
        <begin position="82"/>
        <end position="237"/>
    </location>
</feature>